<feature type="transmembrane region" description="Helical" evidence="1">
    <location>
        <begin position="56"/>
        <end position="73"/>
    </location>
</feature>
<keyword evidence="1" id="KW-0472">Membrane</keyword>
<dbReference type="Proteomes" id="UP000195160">
    <property type="component" value="Unassembled WGS sequence"/>
</dbReference>
<sequence length="80" mass="9083">MEQTGNFIKLLWASRINYVDKIVGSIQITHILLLLMGCLEGNLITVIWGLMVYVSILYLIIRVPLYIFVKVLATSKTSNI</sequence>
<evidence type="ECO:0000256" key="1">
    <source>
        <dbReference type="SAM" id="Phobius"/>
    </source>
</evidence>
<dbReference type="RefSeq" id="WP_088068123.1">
    <property type="nucleotide sequence ID" value="NZ_MOOV01000167.1"/>
</dbReference>
<evidence type="ECO:0000313" key="2">
    <source>
        <dbReference type="EMBL" id="OUB94126.1"/>
    </source>
</evidence>
<dbReference type="AlphaFoldDB" id="A0A9X6REF3"/>
<dbReference type="EMBL" id="MOOV01000167">
    <property type="protein sequence ID" value="OUB94126.1"/>
    <property type="molecule type" value="Genomic_DNA"/>
</dbReference>
<evidence type="ECO:0000313" key="3">
    <source>
        <dbReference type="Proteomes" id="UP000195160"/>
    </source>
</evidence>
<comment type="caution">
    <text evidence="2">The sequence shown here is derived from an EMBL/GenBank/DDBJ whole genome shotgun (WGS) entry which is preliminary data.</text>
</comment>
<name>A0A9X6REF3_BACTV</name>
<accession>A0A9X6REF3</accession>
<feature type="transmembrane region" description="Helical" evidence="1">
    <location>
        <begin position="31"/>
        <end position="50"/>
    </location>
</feature>
<keyword evidence="1" id="KW-1133">Transmembrane helix</keyword>
<proteinExistence type="predicted"/>
<gene>
    <name evidence="2" type="ORF">BK784_21145</name>
</gene>
<organism evidence="2 3">
    <name type="scientific">Bacillus thuringiensis subsp. medellin</name>
    <dbReference type="NCBI Taxonomy" id="79672"/>
    <lineage>
        <taxon>Bacteria</taxon>
        <taxon>Bacillati</taxon>
        <taxon>Bacillota</taxon>
        <taxon>Bacilli</taxon>
        <taxon>Bacillales</taxon>
        <taxon>Bacillaceae</taxon>
        <taxon>Bacillus</taxon>
        <taxon>Bacillus cereus group</taxon>
    </lineage>
</organism>
<reference evidence="2 3" key="1">
    <citation type="submission" date="2016-10" db="EMBL/GenBank/DDBJ databases">
        <title>Comparative genomics of Bacillus thuringiensis reveals a path to pathogens against multiple invertebrate hosts.</title>
        <authorList>
            <person name="Zheng J."/>
            <person name="Gao Q."/>
            <person name="Liu H."/>
            <person name="Peng D."/>
            <person name="Ruan L."/>
            <person name="Sun M."/>
        </authorList>
    </citation>
    <scope>NUCLEOTIDE SEQUENCE [LARGE SCALE GENOMIC DNA]</scope>
    <source>
        <strain evidence="2">T30001</strain>
    </source>
</reference>
<keyword evidence="1" id="KW-0812">Transmembrane</keyword>
<protein>
    <submittedName>
        <fullName evidence="2">Uncharacterized protein</fullName>
    </submittedName>
</protein>